<sequence length="543" mass="62740">MESMSSEEASVPDSMEMDATAQDTSNENMPTPNEMAFTLQPASSELRLENKKGMPPEILIEILSYLDVKSFINLRGASKDLSNVTKLVNDKFFEVQTKYAAYLEGLIKPIVQKVILETNEYEKDQRKKIILKNWFNIDEFYDPLVVWIDRPSSIIRRCLKYLFSKPSHIVGITNRIQSPEFYVFLVNSFSMGDKEVMQVLFEELRKSDSVNIVDLIECIIRYVPDAEMARDGAPRRLIYKILGLGYRAIDLENETLLTIPQSIDFESLLNDCVKRSAYVTLKYVRNQVPQETRLWDQNLLLRILEHDNFFFLKKFFDGRYNFIRIVSDKIIENFYEKACELNAIEILINSCLLKENRDFDEPSRMITLGTVAGISHETTRKLLKSYYDFAPMTVSSLTYLLNFLKNDIENIDNFSDENVGNNQNHGPVKGLIKKVGNVEFFKELAEKFFFFDFPNLPEPNNDIRQLCAAVGSTFLKICEKLDVQVYNELLCALFTSLPVKHIQIINTHYGIRTSVALKLVYQKLSAERKREIAAALPDLRLNL</sequence>
<dbReference type="CDD" id="cd09917">
    <property type="entry name" value="F-box_SF"/>
    <property type="match status" value="1"/>
</dbReference>
<gene>
    <name evidence="3" type="ORF">O9G_001786</name>
    <name evidence="4" type="ORF">ROZALSC1DRAFT_26909</name>
</gene>
<dbReference type="HOGENOM" id="CLU_501682_0_0_1"/>
<dbReference type="EMBL" id="ML004935">
    <property type="protein sequence ID" value="RKP21707.1"/>
    <property type="molecule type" value="Genomic_DNA"/>
</dbReference>
<reference evidence="4" key="3">
    <citation type="submission" date="2018-08" db="EMBL/GenBank/DDBJ databases">
        <title>Leveraging single-cell genomics to expand the Fungal Tree of Life.</title>
        <authorList>
            <consortium name="DOE Joint Genome Institute"/>
            <person name="Ahrendt S.R."/>
            <person name="Quandt C.A."/>
            <person name="Ciobanu D."/>
            <person name="Clum A."/>
            <person name="Salamov A."/>
            <person name="Andreopoulos B."/>
            <person name="Cheng J.-F."/>
            <person name="Woyke T."/>
            <person name="Pelin A."/>
            <person name="Henrissat B."/>
            <person name="Reynolds N."/>
            <person name="Benny G.L."/>
            <person name="Smith M.E."/>
            <person name="James T.Y."/>
            <person name="Grigoriev I.V."/>
        </authorList>
    </citation>
    <scope>NUCLEOTIDE SEQUENCE</scope>
    <source>
        <strain evidence="4">CSF55</strain>
    </source>
</reference>
<evidence type="ECO:0000313" key="5">
    <source>
        <dbReference type="Proteomes" id="UP000030755"/>
    </source>
</evidence>
<evidence type="ECO:0000313" key="4">
    <source>
        <dbReference type="EMBL" id="RKP21707.1"/>
    </source>
</evidence>
<evidence type="ECO:0000313" key="6">
    <source>
        <dbReference type="Proteomes" id="UP000281549"/>
    </source>
</evidence>
<organism evidence="3 5">
    <name type="scientific">Rozella allomycis (strain CSF55)</name>
    <dbReference type="NCBI Taxonomy" id="988480"/>
    <lineage>
        <taxon>Eukaryota</taxon>
        <taxon>Fungi</taxon>
        <taxon>Fungi incertae sedis</taxon>
        <taxon>Cryptomycota</taxon>
        <taxon>Cryptomycota incertae sedis</taxon>
        <taxon>Rozella</taxon>
    </lineage>
</organism>
<keyword evidence="5" id="KW-1185">Reference proteome</keyword>
<accession>A0A075AWA1</accession>
<reference evidence="3 5" key="1">
    <citation type="journal article" date="2013" name="Curr. Biol.">
        <title>Shared signatures of parasitism and phylogenomics unite Cryptomycota and microsporidia.</title>
        <authorList>
            <person name="James T.Y."/>
            <person name="Pelin A."/>
            <person name="Bonen L."/>
            <person name="Ahrendt S."/>
            <person name="Sain D."/>
            <person name="Corradi N."/>
            <person name="Stajich J.E."/>
        </authorList>
    </citation>
    <scope>NUCLEOTIDE SEQUENCE [LARGE SCALE GENOMIC DNA]</scope>
    <source>
        <strain evidence="3 5">CSF55</strain>
        <strain evidence="3 5">CSF55</strain>
    </source>
</reference>
<feature type="region of interest" description="Disordered" evidence="1">
    <location>
        <begin position="1"/>
        <end position="33"/>
    </location>
</feature>
<dbReference type="AlphaFoldDB" id="A0A075AWA1"/>
<protein>
    <recommendedName>
        <fullName evidence="2">F-box domain-containing protein</fullName>
    </recommendedName>
</protein>
<dbReference type="Pfam" id="PF00646">
    <property type="entry name" value="F-box"/>
    <property type="match status" value="1"/>
</dbReference>
<evidence type="ECO:0000259" key="2">
    <source>
        <dbReference type="PROSITE" id="PS50181"/>
    </source>
</evidence>
<evidence type="ECO:0000256" key="1">
    <source>
        <dbReference type="SAM" id="MobiDB-lite"/>
    </source>
</evidence>
<reference evidence="6" key="2">
    <citation type="journal article" date="2018" name="Nat. Microbiol.">
        <title>Leveraging single-cell genomics to expand the fungal tree of life.</title>
        <authorList>
            <person name="Ahrendt S.R."/>
            <person name="Quandt C.A."/>
            <person name="Ciobanu D."/>
            <person name="Clum A."/>
            <person name="Salamov A."/>
            <person name="Andreopoulos B."/>
            <person name="Cheng J.F."/>
            <person name="Woyke T."/>
            <person name="Pelin A."/>
            <person name="Henrissat B."/>
            <person name="Reynolds N.K."/>
            <person name="Benny G.L."/>
            <person name="Smith M.E."/>
            <person name="James T.Y."/>
            <person name="Grigoriev I.V."/>
        </authorList>
    </citation>
    <scope>NUCLEOTIDE SEQUENCE [LARGE SCALE GENOMIC DNA]</scope>
    <source>
        <strain evidence="6">CSF55</strain>
    </source>
</reference>
<dbReference type="Proteomes" id="UP000281549">
    <property type="component" value="Unassembled WGS sequence"/>
</dbReference>
<feature type="domain" description="F-box" evidence="2">
    <location>
        <begin position="48"/>
        <end position="96"/>
    </location>
</feature>
<dbReference type="InterPro" id="IPR036047">
    <property type="entry name" value="F-box-like_dom_sf"/>
</dbReference>
<dbReference type="PROSITE" id="PS50181">
    <property type="entry name" value="FBOX"/>
    <property type="match status" value="1"/>
</dbReference>
<dbReference type="Proteomes" id="UP000030755">
    <property type="component" value="Unassembled WGS sequence"/>
</dbReference>
<proteinExistence type="predicted"/>
<dbReference type="EMBL" id="KE560945">
    <property type="protein sequence ID" value="EPZ34530.1"/>
    <property type="molecule type" value="Genomic_DNA"/>
</dbReference>
<name>A0A075AWA1_ROZAC</name>
<dbReference type="InterPro" id="IPR001810">
    <property type="entry name" value="F-box_dom"/>
</dbReference>
<evidence type="ECO:0000313" key="3">
    <source>
        <dbReference type="EMBL" id="EPZ34530.1"/>
    </source>
</evidence>
<dbReference type="SUPFAM" id="SSF81383">
    <property type="entry name" value="F-box domain"/>
    <property type="match status" value="1"/>
</dbReference>
<feature type="compositionally biased region" description="Polar residues" evidence="1">
    <location>
        <begin position="21"/>
        <end position="31"/>
    </location>
</feature>